<proteinExistence type="predicted"/>
<evidence type="ECO:0000313" key="2">
    <source>
        <dbReference type="EMBL" id="MFC6202068.1"/>
    </source>
</evidence>
<evidence type="ECO:0000256" key="1">
    <source>
        <dbReference type="SAM" id="SignalP"/>
    </source>
</evidence>
<gene>
    <name evidence="2" type="ORF">ACFP1L_09335</name>
</gene>
<evidence type="ECO:0000313" key="3">
    <source>
        <dbReference type="Proteomes" id="UP001596171"/>
    </source>
</evidence>
<sequence length="52" mass="5551">MKQVGFVATMMTASLGLGAMMTSMAEGMQIDDEVMVQLLTITGEAPLMAIRK</sequence>
<organism evidence="2 3">
    <name type="scientific">Lactiplantibacillus nangangensis</name>
    <dbReference type="NCBI Taxonomy" id="2559917"/>
    <lineage>
        <taxon>Bacteria</taxon>
        <taxon>Bacillati</taxon>
        <taxon>Bacillota</taxon>
        <taxon>Bacilli</taxon>
        <taxon>Lactobacillales</taxon>
        <taxon>Lactobacillaceae</taxon>
        <taxon>Lactiplantibacillus</taxon>
    </lineage>
</organism>
<feature type="signal peptide" evidence="1">
    <location>
        <begin position="1"/>
        <end position="25"/>
    </location>
</feature>
<keyword evidence="3" id="KW-1185">Reference proteome</keyword>
<feature type="chain" id="PRO_5045967918" evidence="1">
    <location>
        <begin position="26"/>
        <end position="52"/>
    </location>
</feature>
<name>A0ABW1SLC4_9LACO</name>
<protein>
    <submittedName>
        <fullName evidence="2">Uncharacterized protein</fullName>
    </submittedName>
</protein>
<dbReference type="RefSeq" id="WP_171002289.1">
    <property type="nucleotide sequence ID" value="NZ_BJDI01000003.1"/>
</dbReference>
<accession>A0ABW1SLC4</accession>
<reference evidence="3" key="1">
    <citation type="journal article" date="2019" name="Int. J. Syst. Evol. Microbiol.">
        <title>The Global Catalogue of Microorganisms (GCM) 10K type strain sequencing project: providing services to taxonomists for standard genome sequencing and annotation.</title>
        <authorList>
            <consortium name="The Broad Institute Genomics Platform"/>
            <consortium name="The Broad Institute Genome Sequencing Center for Infectious Disease"/>
            <person name="Wu L."/>
            <person name="Ma J."/>
        </authorList>
    </citation>
    <scope>NUCLEOTIDE SEQUENCE [LARGE SCALE GENOMIC DNA]</scope>
    <source>
        <strain evidence="3">CCM 8930</strain>
    </source>
</reference>
<keyword evidence="1" id="KW-0732">Signal</keyword>
<dbReference type="EMBL" id="JBHSSE010000018">
    <property type="protein sequence ID" value="MFC6202068.1"/>
    <property type="molecule type" value="Genomic_DNA"/>
</dbReference>
<dbReference type="Proteomes" id="UP001596171">
    <property type="component" value="Unassembled WGS sequence"/>
</dbReference>
<comment type="caution">
    <text evidence="2">The sequence shown here is derived from an EMBL/GenBank/DDBJ whole genome shotgun (WGS) entry which is preliminary data.</text>
</comment>